<organism evidence="1 2">
    <name type="scientific">Azospirillum argentinense</name>
    <dbReference type="NCBI Taxonomy" id="2970906"/>
    <lineage>
        <taxon>Bacteria</taxon>
        <taxon>Pseudomonadati</taxon>
        <taxon>Pseudomonadota</taxon>
        <taxon>Alphaproteobacteria</taxon>
        <taxon>Rhodospirillales</taxon>
        <taxon>Azospirillaceae</taxon>
        <taxon>Azospirillum</taxon>
    </lineage>
</organism>
<accession>A0ABW8VHQ2</accession>
<gene>
    <name evidence="1" type="ORF">ACJ41P_26495</name>
</gene>
<sequence>MCDRIPADTVSGFPIRIEPTDPASVLTFVRGSVAILAGLGTDGGAYNKVAPAAHLNRLGFTPPDYDNLQDVIRGMFQIEVIIPTNARVSEVADAIRGAHARRAGT</sequence>
<evidence type="ECO:0000313" key="1">
    <source>
        <dbReference type="EMBL" id="MFL7904705.1"/>
    </source>
</evidence>
<keyword evidence="2" id="KW-1185">Reference proteome</keyword>
<protein>
    <submittedName>
        <fullName evidence="1">Uncharacterized protein</fullName>
    </submittedName>
</protein>
<dbReference type="Proteomes" id="UP001628281">
    <property type="component" value="Unassembled WGS sequence"/>
</dbReference>
<evidence type="ECO:0000313" key="2">
    <source>
        <dbReference type="Proteomes" id="UP001628281"/>
    </source>
</evidence>
<comment type="caution">
    <text evidence="1">The sequence shown here is derived from an EMBL/GenBank/DDBJ whole genome shotgun (WGS) entry which is preliminary data.</text>
</comment>
<proteinExistence type="predicted"/>
<reference evidence="1 2" key="1">
    <citation type="submission" date="2024-11" db="EMBL/GenBank/DDBJ databases">
        <title>Draft genome sequences of two bacteria associated to sugarcane roots in Colombia.</title>
        <authorList>
            <person name="Pardo-Diaz S."/>
            <person name="Masmela-Mendoza J."/>
            <person name="Delgadillo-Duran P."/>
            <person name="Bautista E.J."/>
            <person name="Rojas-Tapias D.F."/>
        </authorList>
    </citation>
    <scope>NUCLEOTIDE SEQUENCE [LARGE SCALE GENOMIC DNA]</scope>
    <source>
        <strain evidence="1 2">Ap18</strain>
    </source>
</reference>
<name>A0ABW8VHQ2_9PROT</name>
<dbReference type="EMBL" id="JBJLSN010000055">
    <property type="protein sequence ID" value="MFL7904705.1"/>
    <property type="molecule type" value="Genomic_DNA"/>
</dbReference>
<dbReference type="RefSeq" id="WP_407825456.1">
    <property type="nucleotide sequence ID" value="NZ_JBJLSN010000055.1"/>
</dbReference>